<protein>
    <submittedName>
        <fullName evidence="2">Uncharacterized protein</fullName>
    </submittedName>
</protein>
<feature type="non-terminal residue" evidence="2">
    <location>
        <position position="1"/>
    </location>
</feature>
<evidence type="ECO:0000256" key="1">
    <source>
        <dbReference type="SAM" id="Phobius"/>
    </source>
</evidence>
<keyword evidence="3" id="KW-1185">Reference proteome</keyword>
<proteinExistence type="predicted"/>
<sequence length="89" mass="9524">PGAYSARPEGSVSKLSTYSDGWAILRSILRLYRDNRPLPAFSLLATPWLLFSAVMVGIALVDYLHTGAVAKFPSLIAGVAAFTVGMLLL</sequence>
<dbReference type="EMBL" id="MVIC01000144">
    <property type="protein sequence ID" value="ORB10134.1"/>
    <property type="molecule type" value="Genomic_DNA"/>
</dbReference>
<feature type="transmembrane region" description="Helical" evidence="1">
    <location>
        <begin position="40"/>
        <end position="61"/>
    </location>
</feature>
<keyword evidence="1" id="KW-0472">Membrane</keyword>
<feature type="non-terminal residue" evidence="2">
    <location>
        <position position="89"/>
    </location>
</feature>
<keyword evidence="1" id="KW-0812">Transmembrane</keyword>
<evidence type="ECO:0000313" key="3">
    <source>
        <dbReference type="Proteomes" id="UP000192374"/>
    </source>
</evidence>
<reference evidence="2 3" key="1">
    <citation type="submission" date="2017-02" db="EMBL/GenBank/DDBJ databases">
        <title>The new phylogeny of genus Mycobacterium.</title>
        <authorList>
            <person name="Tortoli E."/>
            <person name="Trovato A."/>
            <person name="Cirillo D.M."/>
        </authorList>
    </citation>
    <scope>NUCLEOTIDE SEQUENCE [LARGE SCALE GENOMIC DNA]</scope>
    <source>
        <strain evidence="2 3">DSM 45145</strain>
    </source>
</reference>
<accession>A0ABX3SYF4</accession>
<comment type="caution">
    <text evidence="2">The sequence shown here is derived from an EMBL/GenBank/DDBJ whole genome shotgun (WGS) entry which is preliminary data.</text>
</comment>
<gene>
    <name evidence="2" type="ORF">BST37_22860</name>
</gene>
<organism evidence="2 3">
    <name type="scientific">Mycobacterium noviomagense</name>
    <dbReference type="NCBI Taxonomy" id="459858"/>
    <lineage>
        <taxon>Bacteria</taxon>
        <taxon>Bacillati</taxon>
        <taxon>Actinomycetota</taxon>
        <taxon>Actinomycetes</taxon>
        <taxon>Mycobacteriales</taxon>
        <taxon>Mycobacteriaceae</taxon>
        <taxon>Mycobacterium</taxon>
    </lineage>
</organism>
<name>A0ABX3SYF4_9MYCO</name>
<keyword evidence="1" id="KW-1133">Transmembrane helix</keyword>
<evidence type="ECO:0000313" key="2">
    <source>
        <dbReference type="EMBL" id="ORB10134.1"/>
    </source>
</evidence>
<feature type="transmembrane region" description="Helical" evidence="1">
    <location>
        <begin position="68"/>
        <end position="88"/>
    </location>
</feature>
<dbReference type="Proteomes" id="UP000192374">
    <property type="component" value="Unassembled WGS sequence"/>
</dbReference>